<dbReference type="STRING" id="79200.A0A164ZHK6"/>
<organism evidence="2">
    <name type="scientific">Daucus carota subsp. sativus</name>
    <name type="common">Carrot</name>
    <dbReference type="NCBI Taxonomy" id="79200"/>
    <lineage>
        <taxon>Eukaryota</taxon>
        <taxon>Viridiplantae</taxon>
        <taxon>Streptophyta</taxon>
        <taxon>Embryophyta</taxon>
        <taxon>Tracheophyta</taxon>
        <taxon>Spermatophyta</taxon>
        <taxon>Magnoliopsida</taxon>
        <taxon>eudicotyledons</taxon>
        <taxon>Gunneridae</taxon>
        <taxon>Pentapetalae</taxon>
        <taxon>asterids</taxon>
        <taxon>campanulids</taxon>
        <taxon>Apiales</taxon>
        <taxon>Apiaceae</taxon>
        <taxon>Apioideae</taxon>
        <taxon>Scandiceae</taxon>
        <taxon>Daucinae</taxon>
        <taxon>Daucus</taxon>
        <taxon>Daucus sect. Daucus</taxon>
    </lineage>
</organism>
<comment type="caution">
    <text evidence="2">The sequence shown here is derived from an EMBL/GenBank/DDBJ whole genome shotgun (WGS) entry which is preliminary data.</text>
</comment>
<feature type="compositionally biased region" description="Low complexity" evidence="1">
    <location>
        <begin position="87"/>
        <end position="99"/>
    </location>
</feature>
<proteinExistence type="predicted"/>
<dbReference type="Gramene" id="KZM95936">
    <property type="protein sequence ID" value="KZM95936"/>
    <property type="gene ID" value="DCAR_019178"/>
</dbReference>
<evidence type="ECO:0000256" key="1">
    <source>
        <dbReference type="SAM" id="MobiDB-lite"/>
    </source>
</evidence>
<dbReference type="EMBL" id="LNRQ01000005">
    <property type="protein sequence ID" value="KZM95936.1"/>
    <property type="molecule type" value="Genomic_DNA"/>
</dbReference>
<feature type="compositionally biased region" description="Polar residues" evidence="1">
    <location>
        <begin position="74"/>
        <end position="84"/>
    </location>
</feature>
<dbReference type="Gene3D" id="2.60.40.420">
    <property type="entry name" value="Cupredoxins - blue copper proteins"/>
    <property type="match status" value="1"/>
</dbReference>
<protein>
    <recommendedName>
        <fullName evidence="3">Phytocyanin domain-containing protein</fullName>
    </recommendedName>
</protein>
<accession>A0A164ZHK6</accession>
<evidence type="ECO:0008006" key="3">
    <source>
        <dbReference type="Google" id="ProtNLM"/>
    </source>
</evidence>
<dbReference type="OMA" id="WIAYVNC"/>
<reference evidence="2" key="1">
    <citation type="journal article" date="2016" name="Nat. Genet.">
        <title>A high-quality carrot genome assembly provides new insights into carotenoid accumulation and asterid genome evolution.</title>
        <authorList>
            <person name="Iorizzo M."/>
            <person name="Ellison S."/>
            <person name="Senalik D."/>
            <person name="Zeng P."/>
            <person name="Satapoomin P."/>
            <person name="Huang J."/>
            <person name="Bowman M."/>
            <person name="Iovene M."/>
            <person name="Sanseverino W."/>
            <person name="Cavagnaro P."/>
            <person name="Yildiz M."/>
            <person name="Macko-Podgorni A."/>
            <person name="Moranska E."/>
            <person name="Grzebelus E."/>
            <person name="Grzebelus D."/>
            <person name="Ashrafi H."/>
            <person name="Zheng Z."/>
            <person name="Cheng S."/>
            <person name="Spooner D."/>
            <person name="Van Deynze A."/>
            <person name="Simon P."/>
        </authorList>
    </citation>
    <scope>NUCLEOTIDE SEQUENCE [LARGE SCALE GENOMIC DNA]</scope>
    <source>
        <tissue evidence="2">Leaf</tissue>
    </source>
</reference>
<evidence type="ECO:0000313" key="2">
    <source>
        <dbReference type="EMBL" id="KZM95936.1"/>
    </source>
</evidence>
<dbReference type="InterPro" id="IPR008972">
    <property type="entry name" value="Cupredoxin"/>
</dbReference>
<feature type="region of interest" description="Disordered" evidence="1">
    <location>
        <begin position="60"/>
        <end position="118"/>
    </location>
</feature>
<dbReference type="AlphaFoldDB" id="A0A164ZHK6"/>
<sequence>MMMMPSQAFNYYVGGKDGWSLNPSKSFNDWASQNRFQVHDSLENCNKGQKIIVLVMAPRHASPAPAPSPAPLQGSHSPETSTPPGISPAASVPSEAAAPFPQGPSRAPPPDDGKSASAPALGGDLVTAVLLFWIAYVNCNIVM</sequence>
<dbReference type="SUPFAM" id="SSF49503">
    <property type="entry name" value="Cupredoxins"/>
    <property type="match status" value="1"/>
</dbReference>
<name>A0A164ZHK6_DAUCS</name>
<gene>
    <name evidence="2" type="ORF">DCAR_019178</name>
</gene>